<dbReference type="SUPFAM" id="SSF46785">
    <property type="entry name" value="Winged helix' DNA-binding domain"/>
    <property type="match status" value="1"/>
</dbReference>
<dbReference type="GO" id="GO:0003700">
    <property type="term" value="F:DNA-binding transcription factor activity"/>
    <property type="evidence" value="ECO:0007669"/>
    <property type="project" value="InterPro"/>
</dbReference>
<dbReference type="InterPro" id="IPR037171">
    <property type="entry name" value="NagB/RpiA_transferase-like"/>
</dbReference>
<keyword evidence="6" id="KW-1185">Reference proteome</keyword>
<comment type="caution">
    <text evidence="5">The sequence shown here is derived from an EMBL/GenBank/DDBJ whole genome shotgun (WGS) entry which is preliminary data.</text>
</comment>
<feature type="compositionally biased region" description="Low complexity" evidence="3">
    <location>
        <begin position="115"/>
        <end position="131"/>
    </location>
</feature>
<dbReference type="PANTHER" id="PTHR30363:SF44">
    <property type="entry name" value="AGA OPERON TRANSCRIPTIONAL REPRESSOR-RELATED"/>
    <property type="match status" value="1"/>
</dbReference>
<evidence type="ECO:0000259" key="4">
    <source>
        <dbReference type="PROSITE" id="PS51000"/>
    </source>
</evidence>
<reference evidence="6" key="1">
    <citation type="submission" date="2016-01" db="EMBL/GenBank/DDBJ databases">
        <authorList>
            <person name="Mitreva M."/>
            <person name="Pepin K.H."/>
            <person name="Mihindukulasuriya K.A."/>
            <person name="Fulton R."/>
            <person name="Fronick C."/>
            <person name="O'Laughlin M."/>
            <person name="Miner T."/>
            <person name="Herter B."/>
            <person name="Rosa B.A."/>
            <person name="Cordes M."/>
            <person name="Tomlinson C."/>
            <person name="Wollam A."/>
            <person name="Palsikar V.B."/>
            <person name="Mardis E.R."/>
            <person name="Wilson R.K."/>
        </authorList>
    </citation>
    <scope>NUCLEOTIDE SEQUENCE [LARGE SCALE GENOMIC DNA]</scope>
    <source>
        <strain evidence="6">DNF00019</strain>
    </source>
</reference>
<evidence type="ECO:0000313" key="5">
    <source>
        <dbReference type="EMBL" id="KXB34997.1"/>
    </source>
</evidence>
<dbReference type="InterPro" id="IPR001034">
    <property type="entry name" value="DeoR_HTH"/>
</dbReference>
<proteinExistence type="predicted"/>
<organism evidence="5 6">
    <name type="scientific">Atopobium deltae</name>
    <dbReference type="NCBI Taxonomy" id="1393034"/>
    <lineage>
        <taxon>Bacteria</taxon>
        <taxon>Bacillati</taxon>
        <taxon>Actinomycetota</taxon>
        <taxon>Coriobacteriia</taxon>
        <taxon>Coriobacteriales</taxon>
        <taxon>Atopobiaceae</taxon>
        <taxon>Atopobium</taxon>
    </lineage>
</organism>
<dbReference type="SMART" id="SM01134">
    <property type="entry name" value="DeoRC"/>
    <property type="match status" value="1"/>
</dbReference>
<evidence type="ECO:0000256" key="1">
    <source>
        <dbReference type="ARBA" id="ARBA00023015"/>
    </source>
</evidence>
<feature type="region of interest" description="Disordered" evidence="3">
    <location>
        <begin position="115"/>
        <end position="150"/>
    </location>
</feature>
<dbReference type="STRING" id="1393034.HMPREF3192_00610"/>
<keyword evidence="2" id="KW-0804">Transcription</keyword>
<keyword evidence="1" id="KW-0805">Transcription regulation</keyword>
<dbReference type="EMBL" id="LSCR01000007">
    <property type="protein sequence ID" value="KXB34997.1"/>
    <property type="molecule type" value="Genomic_DNA"/>
</dbReference>
<evidence type="ECO:0000313" key="6">
    <source>
        <dbReference type="Proteomes" id="UP000070675"/>
    </source>
</evidence>
<dbReference type="AlphaFoldDB" id="A0A133XVM5"/>
<dbReference type="Proteomes" id="UP000070675">
    <property type="component" value="Unassembled WGS sequence"/>
</dbReference>
<protein>
    <submittedName>
        <fullName evidence="5">Transcriptional regulator, DeoR family</fullName>
    </submittedName>
</protein>
<dbReference type="InterPro" id="IPR014036">
    <property type="entry name" value="DeoR-like_C"/>
</dbReference>
<dbReference type="SMART" id="SM00420">
    <property type="entry name" value="HTH_DEOR"/>
    <property type="match status" value="1"/>
</dbReference>
<dbReference type="SUPFAM" id="SSF100950">
    <property type="entry name" value="NagB/RpiA/CoA transferase-like"/>
    <property type="match status" value="1"/>
</dbReference>
<dbReference type="PROSITE" id="PS51000">
    <property type="entry name" value="HTH_DEOR_2"/>
    <property type="match status" value="1"/>
</dbReference>
<gene>
    <name evidence="5" type="ORF">HMPREF3192_00610</name>
</gene>
<dbReference type="InterPro" id="IPR050313">
    <property type="entry name" value="Carb_Metab_HTH_regulators"/>
</dbReference>
<feature type="domain" description="HTH deoR-type" evidence="4">
    <location>
        <begin position="1"/>
        <end position="46"/>
    </location>
</feature>
<sequence length="327" mass="35892">MLHSQHRVEVDDLAKLYQVGADSIRKDLQYLAKKGLCKRVYGGALEGDDPQLVKTYLESRGLSAAFLDEKPVSAHDKSPDEAHEPGTFFSQMMSFPRHVYDRLNEDDTVRQMDAAMQAAAEAQATEAQAGASPNFSLGHISEQDDPEQDEGRKLVAQRAYYEINDGDSIFLDLSRTNIEIAKLLAQGSKRTIVTTNMLDVIKILSTAPHITTLAIGGLLNIDLNGFVGSSTISLLEPLLFSKAFIGVGAINLQNQAVTASDVDSGSVKEKVIHNASYKFLLANKEKFGREQNYRFASITDFSAIITDSNDPVILEELQRMGTPVLRA</sequence>
<accession>A0A133XVM5</accession>
<dbReference type="InterPro" id="IPR036390">
    <property type="entry name" value="WH_DNA-bd_sf"/>
</dbReference>
<evidence type="ECO:0000256" key="2">
    <source>
        <dbReference type="ARBA" id="ARBA00023163"/>
    </source>
</evidence>
<dbReference type="PANTHER" id="PTHR30363">
    <property type="entry name" value="HTH-TYPE TRANSCRIPTIONAL REGULATOR SRLR-RELATED"/>
    <property type="match status" value="1"/>
</dbReference>
<dbReference type="Pfam" id="PF08220">
    <property type="entry name" value="HTH_DeoR"/>
    <property type="match status" value="1"/>
</dbReference>
<evidence type="ECO:0000256" key="3">
    <source>
        <dbReference type="SAM" id="MobiDB-lite"/>
    </source>
</evidence>
<dbReference type="Pfam" id="PF00455">
    <property type="entry name" value="DeoRC"/>
    <property type="match status" value="1"/>
</dbReference>
<dbReference type="PATRIC" id="fig|1393034.3.peg.591"/>
<name>A0A133XVM5_9ACTN</name>